<dbReference type="AlphaFoldDB" id="A0A2H0UYR0"/>
<organism evidence="3 4">
    <name type="scientific">bacterium (Candidatus Gribaldobacteria) CG10_big_fil_rev_8_21_14_0_10_41_12</name>
    <dbReference type="NCBI Taxonomy" id="2014277"/>
    <lineage>
        <taxon>Bacteria</taxon>
        <taxon>Candidatus Gribaldobacteria</taxon>
    </lineage>
</organism>
<dbReference type="Gene3D" id="1.10.101.10">
    <property type="entry name" value="PGBD-like superfamily/PGBD"/>
    <property type="match status" value="1"/>
</dbReference>
<keyword evidence="1" id="KW-0732">Signal</keyword>
<feature type="signal peptide" evidence="1">
    <location>
        <begin position="1"/>
        <end position="28"/>
    </location>
</feature>
<dbReference type="InterPro" id="IPR036365">
    <property type="entry name" value="PGBD-like_sf"/>
</dbReference>
<evidence type="ECO:0000313" key="4">
    <source>
        <dbReference type="Proteomes" id="UP000228906"/>
    </source>
</evidence>
<protein>
    <recommendedName>
        <fullName evidence="2">Peptidoglycan binding-like domain-containing protein</fullName>
    </recommendedName>
</protein>
<reference evidence="4" key="1">
    <citation type="submission" date="2017-09" db="EMBL/GenBank/DDBJ databases">
        <title>Depth-based differentiation of microbial function through sediment-hosted aquifers and enrichment of novel symbionts in the deep terrestrial subsurface.</title>
        <authorList>
            <person name="Probst A.J."/>
            <person name="Ladd B."/>
            <person name="Jarett J.K."/>
            <person name="Geller-Mcgrath D.E."/>
            <person name="Sieber C.M.K."/>
            <person name="Emerson J.B."/>
            <person name="Anantharaman K."/>
            <person name="Thomas B.C."/>
            <person name="Malmstrom R."/>
            <person name="Stieglmeier M."/>
            <person name="Klingl A."/>
            <person name="Woyke T."/>
            <person name="Ryan C.M."/>
            <person name="Banfield J.F."/>
        </authorList>
    </citation>
    <scope>NUCLEOTIDE SEQUENCE [LARGE SCALE GENOMIC DNA]</scope>
</reference>
<name>A0A2H0UYR0_9BACT</name>
<evidence type="ECO:0000313" key="3">
    <source>
        <dbReference type="EMBL" id="PIR91339.1"/>
    </source>
</evidence>
<feature type="domain" description="Peptidoglycan binding-like" evidence="2">
    <location>
        <begin position="88"/>
        <end position="154"/>
    </location>
</feature>
<feature type="chain" id="PRO_5013809577" description="Peptidoglycan binding-like domain-containing protein" evidence="1">
    <location>
        <begin position="29"/>
        <end position="1193"/>
    </location>
</feature>
<gene>
    <name evidence="3" type="ORF">COU03_02365</name>
</gene>
<comment type="caution">
    <text evidence="3">The sequence shown here is derived from an EMBL/GenBank/DDBJ whole genome shotgun (WGS) entry which is preliminary data.</text>
</comment>
<evidence type="ECO:0000259" key="2">
    <source>
        <dbReference type="Pfam" id="PF01471"/>
    </source>
</evidence>
<sequence length="1193" mass="121988">MSTKKILSAITTLAVVVMMIAPIAPAGAATADELAKSIADAIALLNSLNQQLATMQSSTPSVPDTTGVTTGAACSGVTFSRNLTIGSRGNDVKCLQTILNASADTQVAASGVGSYGSETTYFGALTKAAVVKYQAKNAISPTSGFVGPLTRAKLNGVAPSTPSATLPAGCTSTSGYSPTTGQSCATGAVVTPVLPAGCTSTSGYSPTTGQSCGIAVPAASTTPITGEGLKVSVAANTPVTNTVITGSEATAMLNITLANGNNTAVKVTKIRLKRSGISGDTSLGNVYLFDGYKRLSDEATLSSGYATFNKSTGIVSIPAGTIQTISVKAQISGTSGETVNLSVEAATDIVSDASAVSGTFPLTGNTMSIADATSKAAVNFATISVPATNPTFNAANNSIMWQDSLTATNQDVKIEYLKFSQIGSVAVDALANIRLDMNGVTLATGQLVASDVGQDLIFDLSAAPVAVAKGLTKTLTIYADVIKGSSKTIRMSIEKSADVFIKDASYGNYALITVNSLAFTTIRGGLLTVSEGTITMSKRVDSPTTGGVLGATGVSLAKYDIKASGEDVKVNNLRISAQISSATASKNLRNVSLYLNGVQVGNTANIETQNGATTYSTVNIYQILTAGVTNVLEVKGDIYSCTTSACSSVNGFIATESVKIRIEGGDLDNAQGMTSLSMVDAPTGDVDGNTITIGSGSLTLVKSAGYGNQVTAAGRDTKIGQYSITAAQYDGVNISSMTVKVTDAVAALAADMSNLYLKYYGSGVTGTITSSVVGSITSAASNVFSVPVVLPASGTLTVEVWAMVNTTATDADAADTSLAISATRATDGGSADKTAVTGQRATIANGALTVTKASDTPVAGLVVGATNDVLISKYTWSSNYEPFTVTDIKIEATTSPADTSDDYYGIYLKYKDASGGTVTSATMTLINGTTTFTNQTLYVPANSTAYMEVYGNMNSVGSGFADSGDRPQLGLYYYKATSGSTSSAEVTYGMGSNVYGNQMALYASKPTVALSGGTTATLYAGTNALYTSTIAADAQGAIGLKKLTYYVSPGMDAGDTIGDFTFYRGAADITSLVTIYETTSTGTDLKTGDLTSVTTGVNVVVTFTDEEEIAAGSSQTYTLKAAITGVDTGDAITTYLKKDSAYVAPAVYDAGTFNAKMFVWTDQSVLNHSEATADWNNSYLVKTLDSPSYTIYK</sequence>
<evidence type="ECO:0000256" key="1">
    <source>
        <dbReference type="SAM" id="SignalP"/>
    </source>
</evidence>
<dbReference type="Proteomes" id="UP000228906">
    <property type="component" value="Unassembled WGS sequence"/>
</dbReference>
<proteinExistence type="predicted"/>
<dbReference type="EMBL" id="PFAV01000041">
    <property type="protein sequence ID" value="PIR91339.1"/>
    <property type="molecule type" value="Genomic_DNA"/>
</dbReference>
<dbReference type="InterPro" id="IPR036366">
    <property type="entry name" value="PGBDSf"/>
</dbReference>
<dbReference type="InterPro" id="IPR002477">
    <property type="entry name" value="Peptidoglycan-bd-like"/>
</dbReference>
<accession>A0A2H0UYR0</accession>
<dbReference type="Pfam" id="PF01471">
    <property type="entry name" value="PG_binding_1"/>
    <property type="match status" value="1"/>
</dbReference>
<dbReference type="SUPFAM" id="SSF47090">
    <property type="entry name" value="PGBD-like"/>
    <property type="match status" value="1"/>
</dbReference>